<protein>
    <submittedName>
        <fullName evidence="1">Uncharacterized protein</fullName>
    </submittedName>
</protein>
<dbReference type="AlphaFoldDB" id="X0WXG5"/>
<comment type="caution">
    <text evidence="1">The sequence shown here is derived from an EMBL/GenBank/DDBJ whole genome shotgun (WGS) entry which is preliminary data.</text>
</comment>
<dbReference type="EMBL" id="BARS01039308">
    <property type="protein sequence ID" value="GAG17441.1"/>
    <property type="molecule type" value="Genomic_DNA"/>
</dbReference>
<name>X0WXG5_9ZZZZ</name>
<reference evidence="1" key="1">
    <citation type="journal article" date="2014" name="Front. Microbiol.">
        <title>High frequency of phylogenetically diverse reductive dehalogenase-homologous genes in deep subseafloor sedimentary metagenomes.</title>
        <authorList>
            <person name="Kawai M."/>
            <person name="Futagami T."/>
            <person name="Toyoda A."/>
            <person name="Takaki Y."/>
            <person name="Nishi S."/>
            <person name="Hori S."/>
            <person name="Arai W."/>
            <person name="Tsubouchi T."/>
            <person name="Morono Y."/>
            <person name="Uchiyama I."/>
            <person name="Ito T."/>
            <person name="Fujiyama A."/>
            <person name="Inagaki F."/>
            <person name="Takami H."/>
        </authorList>
    </citation>
    <scope>NUCLEOTIDE SEQUENCE</scope>
    <source>
        <strain evidence="1">Expedition CK06-06</strain>
    </source>
</reference>
<organism evidence="1">
    <name type="scientific">marine sediment metagenome</name>
    <dbReference type="NCBI Taxonomy" id="412755"/>
    <lineage>
        <taxon>unclassified sequences</taxon>
        <taxon>metagenomes</taxon>
        <taxon>ecological metagenomes</taxon>
    </lineage>
</organism>
<proteinExistence type="predicted"/>
<sequence>MAKYIHVYVSEDGNLVEVYEEHASYDELATFVNKPFDDKEHAIRWARKHGYIPWCYMAYDGIADTRVRYL</sequence>
<accession>X0WXG5</accession>
<gene>
    <name evidence="1" type="ORF">S01H1_60037</name>
</gene>
<evidence type="ECO:0000313" key="1">
    <source>
        <dbReference type="EMBL" id="GAG17441.1"/>
    </source>
</evidence>